<evidence type="ECO:0000259" key="3">
    <source>
        <dbReference type="Pfam" id="PF01345"/>
    </source>
</evidence>
<evidence type="ECO:0000313" key="4">
    <source>
        <dbReference type="EMBL" id="GAA1532065.1"/>
    </source>
</evidence>
<name>A0ABN2B481_9ACTN</name>
<dbReference type="Proteomes" id="UP001500842">
    <property type="component" value="Unassembled WGS sequence"/>
</dbReference>
<dbReference type="PANTHER" id="PTHR36842">
    <property type="entry name" value="PROTEIN TOLB HOMOLOG"/>
    <property type="match status" value="1"/>
</dbReference>
<feature type="chain" id="PRO_5046097718" description="DUF11 domain-containing protein" evidence="2">
    <location>
        <begin position="34"/>
        <end position="1105"/>
    </location>
</feature>
<sequence>MIQARRRAPALVLAVALAQLVLLPALVPGAAPAAPIAPPSASAAPAAAPAALAALAAPEPDVRIGFTDERDALDEVSFDQPGGTSDGCSPCPPPPFSTVAHEGEASVGGLGTTYVSTRESADGDVYIHAATGPPQRVTCDTPGDSAVETHPVSKVLALVSDTGTYTASAVAFASDAEGSWDIYVAVSPPVSSGGGVNRPAPGWASGPVAAAAPTTCAATWRTINITQTPDRDEQWPTWLADGDLVFSSAEPGELPDLAMVAAEWQRDPDDGSTTVDVGDPVLLDPTPDVAETQPAAMVVADDEMNWVAFTTTRFREDGSIAVVGIAPGGVVGPVRDLFAADAGIVRPQGSEPAWSSRVDADAIAFTTTMTDPYGDVWVADLADADLPDGPRVGSPDDIQVVAGAPGVAESHAAWTDPFATEDDPRRAVVVTVRGEGLYVPNPVESYGLRGGEVSDVLALDGADRRVLVDEYRDDGVPYDESSPSYSPDGQRLVYVRGSRELMVAAADGTGADVLLPAQDATTVSSPVWSPDGRRIAFVRAGGGSAAKVWVLDVATGALVRVSGEESIDRHPTWSPDGRWIMVGRSASWFDDQPLDGARRQGGPLDPAAPILWILDPLDPGGDGVALDTCFDGCWVDGRSPAWSPDGRTIAYVDRGSLRTLRLDPAGPDLAGDDPTWVPEDFHVVTGFDDGAPTPSRYELESAEDPAWSPDGSEIAFAGQPVGQPDHRTIYAITPEGDAWRQVTDSRGPDTEPAYNPPYGAADVGVAVTVAGTPGETGAPLTATVTVTNHGPAVARAVTLATTLSAGATATATSPPSGCAADGSGCAFAELAPGEVRTYVVGFRHPDPVTAGVVTATVASVSVDPDLSNNTARAPYAVGATPDLQVQIVLDAATGYVGGHRTAVVRVLNLAAHTAEGVRLTVTWPGHVEPTVPAVEPGETPTPLCVVTGTLCLLGDLAPGTDLRFRVTVGTPTEDTGRIRAEVTSTTRDPNLANNRARVELPVLQPTVRVVPAVARPGQAVLVYGERLPPGTKVTLAWSAGIALDQGSLTVAADGTVRLPVFIVRRDQLGERLLTATSETDEFTPVEGGLLVVLRSFAPPDLVGRG</sequence>
<dbReference type="InterPro" id="IPR013783">
    <property type="entry name" value="Ig-like_fold"/>
</dbReference>
<evidence type="ECO:0000256" key="2">
    <source>
        <dbReference type="SAM" id="SignalP"/>
    </source>
</evidence>
<dbReference type="InterPro" id="IPR011659">
    <property type="entry name" value="WD40"/>
</dbReference>
<dbReference type="InterPro" id="IPR001434">
    <property type="entry name" value="OmcB-like_DUF11"/>
</dbReference>
<dbReference type="InterPro" id="IPR011042">
    <property type="entry name" value="6-blade_b-propeller_TolB-like"/>
</dbReference>
<gene>
    <name evidence="4" type="ORF">GCM10009788_39040</name>
</gene>
<dbReference type="PANTHER" id="PTHR36842:SF1">
    <property type="entry name" value="PROTEIN TOLB"/>
    <property type="match status" value="1"/>
</dbReference>
<comment type="similarity">
    <text evidence="1">Belongs to the TolB family.</text>
</comment>
<dbReference type="SUPFAM" id="SSF69304">
    <property type="entry name" value="Tricorn protease N-terminal domain"/>
    <property type="match status" value="1"/>
</dbReference>
<keyword evidence="5" id="KW-1185">Reference proteome</keyword>
<dbReference type="SUPFAM" id="SSF82171">
    <property type="entry name" value="DPP6 N-terminal domain-like"/>
    <property type="match status" value="1"/>
</dbReference>
<feature type="signal peptide" evidence="2">
    <location>
        <begin position="1"/>
        <end position="33"/>
    </location>
</feature>
<protein>
    <recommendedName>
        <fullName evidence="3">DUF11 domain-containing protein</fullName>
    </recommendedName>
</protein>
<evidence type="ECO:0000256" key="1">
    <source>
        <dbReference type="ARBA" id="ARBA00009820"/>
    </source>
</evidence>
<accession>A0ABN2B481</accession>
<proteinExistence type="inferred from homology"/>
<dbReference type="Pfam" id="PF07676">
    <property type="entry name" value="PD40"/>
    <property type="match status" value="5"/>
</dbReference>
<organism evidence="4 5">
    <name type="scientific">Nocardioides humi</name>
    <dbReference type="NCBI Taxonomy" id="449461"/>
    <lineage>
        <taxon>Bacteria</taxon>
        <taxon>Bacillati</taxon>
        <taxon>Actinomycetota</taxon>
        <taxon>Actinomycetes</taxon>
        <taxon>Propionibacteriales</taxon>
        <taxon>Nocardioidaceae</taxon>
        <taxon>Nocardioides</taxon>
    </lineage>
</organism>
<reference evidence="4 5" key="1">
    <citation type="journal article" date="2019" name="Int. J. Syst. Evol. Microbiol.">
        <title>The Global Catalogue of Microorganisms (GCM) 10K type strain sequencing project: providing services to taxonomists for standard genome sequencing and annotation.</title>
        <authorList>
            <consortium name="The Broad Institute Genomics Platform"/>
            <consortium name="The Broad Institute Genome Sequencing Center for Infectious Disease"/>
            <person name="Wu L."/>
            <person name="Ma J."/>
        </authorList>
    </citation>
    <scope>NUCLEOTIDE SEQUENCE [LARGE SCALE GENOMIC DNA]</scope>
    <source>
        <strain evidence="4 5">JCM 14942</strain>
    </source>
</reference>
<keyword evidence="2" id="KW-0732">Signal</keyword>
<comment type="caution">
    <text evidence="4">The sequence shown here is derived from an EMBL/GenBank/DDBJ whole genome shotgun (WGS) entry which is preliminary data.</text>
</comment>
<evidence type="ECO:0000313" key="5">
    <source>
        <dbReference type="Proteomes" id="UP001500842"/>
    </source>
</evidence>
<dbReference type="Pfam" id="PF01345">
    <property type="entry name" value="DUF11"/>
    <property type="match status" value="2"/>
</dbReference>
<dbReference type="EMBL" id="BAAAOR010000028">
    <property type="protein sequence ID" value="GAA1532065.1"/>
    <property type="molecule type" value="Genomic_DNA"/>
</dbReference>
<dbReference type="Gene3D" id="2.120.10.30">
    <property type="entry name" value="TolB, C-terminal domain"/>
    <property type="match status" value="2"/>
</dbReference>
<feature type="domain" description="DUF11" evidence="3">
    <location>
        <begin position="762"/>
        <end position="873"/>
    </location>
</feature>
<dbReference type="Gene3D" id="2.60.40.10">
    <property type="entry name" value="Immunoglobulins"/>
    <property type="match status" value="1"/>
</dbReference>
<feature type="domain" description="DUF11" evidence="3">
    <location>
        <begin position="882"/>
        <end position="999"/>
    </location>
</feature>